<evidence type="ECO:0000256" key="1">
    <source>
        <dbReference type="ARBA" id="ARBA00022694"/>
    </source>
</evidence>
<reference evidence="3" key="2">
    <citation type="submission" date="2020-09" db="EMBL/GenBank/DDBJ databases">
        <authorList>
            <person name="Sun Q."/>
            <person name="Ohkuma M."/>
        </authorList>
    </citation>
    <scope>NUCLEOTIDE SEQUENCE</scope>
    <source>
        <strain evidence="3">JCM 13919</strain>
    </source>
</reference>
<gene>
    <name evidence="3" type="primary">tgt</name>
    <name evidence="3" type="ORF">GCM10007966_06010</name>
</gene>
<protein>
    <submittedName>
        <fullName evidence="3">Queuine tRNA-ribosyltransferase</fullName>
    </submittedName>
</protein>
<comment type="caution">
    <text evidence="3">The sequence shown here is derived from an EMBL/GenBank/DDBJ whole genome shotgun (WGS) entry which is preliminary data.</text>
</comment>
<name>A0A917JSI0_9GAMM</name>
<keyword evidence="4" id="KW-1185">Reference proteome</keyword>
<dbReference type="PANTHER" id="PTHR46499:SF1">
    <property type="entry name" value="QUEUINE TRNA-RIBOSYLTRANSFERASE"/>
    <property type="match status" value="1"/>
</dbReference>
<dbReference type="AlphaFoldDB" id="A0A917JSI0"/>
<dbReference type="Proteomes" id="UP000630149">
    <property type="component" value="Unassembled WGS sequence"/>
</dbReference>
<evidence type="ECO:0000313" key="3">
    <source>
        <dbReference type="EMBL" id="GGI80303.1"/>
    </source>
</evidence>
<proteinExistence type="predicted"/>
<dbReference type="OrthoDB" id="5647128at2"/>
<dbReference type="InterPro" id="IPR002616">
    <property type="entry name" value="tRNA_ribo_trans-like"/>
</dbReference>
<sequence>METDMNQKKLLGKPQFIPLVSTVAGRALTAESWSAAGVRVLSCSLESLLMKPGYDTLLKLTHLKRYLAWPHQLVLNASLPKRKSETFYTVRSTYDGKVTQLTLLQLVKLSLSLDPDILILPKLSAYEFESIQSFLPNHKEIFLTFSDAEQPSDYGYYYPIDEANALLDSSEFAPNRSYYLAGSFNVYDLTKLAAKGVAYLESDKPASDAMQGKLYTEKGMLDITETVNEFNFEPVESDCFCTSCKKGFSRAYFHHLYSQTPLLCQRLLIEHNIHYSQAKVRAIHLRQV</sequence>
<dbReference type="PANTHER" id="PTHR46499">
    <property type="entry name" value="QUEUINE TRNA-RIBOSYLTRANSFERASE"/>
    <property type="match status" value="1"/>
</dbReference>
<dbReference type="Gene3D" id="3.20.20.105">
    <property type="entry name" value="Queuine tRNA-ribosyltransferase-like"/>
    <property type="match status" value="2"/>
</dbReference>
<reference evidence="3" key="1">
    <citation type="journal article" date="2014" name="Int. J. Syst. Evol. Microbiol.">
        <title>Complete genome sequence of Corynebacterium casei LMG S-19264T (=DSM 44701T), isolated from a smear-ripened cheese.</title>
        <authorList>
            <consortium name="US DOE Joint Genome Institute (JGI-PGF)"/>
            <person name="Walter F."/>
            <person name="Albersmeier A."/>
            <person name="Kalinowski J."/>
            <person name="Ruckert C."/>
        </authorList>
    </citation>
    <scope>NUCLEOTIDE SEQUENCE</scope>
    <source>
        <strain evidence="3">JCM 13919</strain>
    </source>
</reference>
<dbReference type="GO" id="GO:0002099">
    <property type="term" value="P:tRNA wobble guanine modification"/>
    <property type="evidence" value="ECO:0007669"/>
    <property type="project" value="TreeGrafter"/>
</dbReference>
<dbReference type="EMBL" id="BMOB01000002">
    <property type="protein sequence ID" value="GGI80303.1"/>
    <property type="molecule type" value="Genomic_DNA"/>
</dbReference>
<keyword evidence="1" id="KW-0819">tRNA processing</keyword>
<dbReference type="SUPFAM" id="SSF51713">
    <property type="entry name" value="tRNA-guanine transglycosylase"/>
    <property type="match status" value="1"/>
</dbReference>
<dbReference type="NCBIfam" id="TIGR00449">
    <property type="entry name" value="tgt_general"/>
    <property type="match status" value="1"/>
</dbReference>
<dbReference type="InterPro" id="IPR036511">
    <property type="entry name" value="TGT-like_sf"/>
</dbReference>
<evidence type="ECO:0000313" key="4">
    <source>
        <dbReference type="Proteomes" id="UP000630149"/>
    </source>
</evidence>
<feature type="domain" description="tRNA-guanine(15) transglycosylase-like" evidence="2">
    <location>
        <begin position="174"/>
        <end position="283"/>
    </location>
</feature>
<organism evidence="3 4">
    <name type="scientific">Legionella impletisoli</name>
    <dbReference type="NCBI Taxonomy" id="343510"/>
    <lineage>
        <taxon>Bacteria</taxon>
        <taxon>Pseudomonadati</taxon>
        <taxon>Pseudomonadota</taxon>
        <taxon>Gammaproteobacteria</taxon>
        <taxon>Legionellales</taxon>
        <taxon>Legionellaceae</taxon>
        <taxon>Legionella</taxon>
    </lineage>
</organism>
<dbReference type="InterPro" id="IPR050076">
    <property type="entry name" value="ArchSynthase1/Queuine_TRR"/>
</dbReference>
<accession>A0A917JSI0</accession>
<dbReference type="Pfam" id="PF01702">
    <property type="entry name" value="TGT"/>
    <property type="match status" value="1"/>
</dbReference>
<evidence type="ECO:0000259" key="2">
    <source>
        <dbReference type="Pfam" id="PF01702"/>
    </source>
</evidence>
<dbReference type="GO" id="GO:0005737">
    <property type="term" value="C:cytoplasm"/>
    <property type="evidence" value="ECO:0007669"/>
    <property type="project" value="TreeGrafter"/>
</dbReference>